<evidence type="ECO:0000256" key="1">
    <source>
        <dbReference type="SAM" id="MobiDB-lite"/>
    </source>
</evidence>
<proteinExistence type="predicted"/>
<name>A0A194QVA5_PAPMA</name>
<evidence type="ECO:0000313" key="3">
    <source>
        <dbReference type="Proteomes" id="UP000053240"/>
    </source>
</evidence>
<sequence length="33" mass="3668">MARLTSAGAWRGREQGLEPSVSLPNEKEAWDPK</sequence>
<evidence type="ECO:0000313" key="2">
    <source>
        <dbReference type="EMBL" id="KPJ09402.1"/>
    </source>
</evidence>
<dbReference type="EMBL" id="KQ461103">
    <property type="protein sequence ID" value="KPJ09402.1"/>
    <property type="molecule type" value="Genomic_DNA"/>
</dbReference>
<organism evidence="2 3">
    <name type="scientific">Papilio machaon</name>
    <name type="common">Old World swallowtail butterfly</name>
    <dbReference type="NCBI Taxonomy" id="76193"/>
    <lineage>
        <taxon>Eukaryota</taxon>
        <taxon>Metazoa</taxon>
        <taxon>Ecdysozoa</taxon>
        <taxon>Arthropoda</taxon>
        <taxon>Hexapoda</taxon>
        <taxon>Insecta</taxon>
        <taxon>Pterygota</taxon>
        <taxon>Neoptera</taxon>
        <taxon>Endopterygota</taxon>
        <taxon>Lepidoptera</taxon>
        <taxon>Glossata</taxon>
        <taxon>Ditrysia</taxon>
        <taxon>Papilionoidea</taxon>
        <taxon>Papilionidae</taxon>
        <taxon>Papilioninae</taxon>
        <taxon>Papilio</taxon>
    </lineage>
</organism>
<dbReference type="AlphaFoldDB" id="A0A194QVA5"/>
<accession>A0A194QVA5</accession>
<keyword evidence="3" id="KW-1185">Reference proteome</keyword>
<dbReference type="InParanoid" id="A0A194QVA5"/>
<gene>
    <name evidence="2" type="ORF">RR48_08853</name>
</gene>
<reference evidence="2 3" key="1">
    <citation type="journal article" date="2015" name="Nat. Commun.">
        <title>Outbred genome sequencing and CRISPR/Cas9 gene editing in butterflies.</title>
        <authorList>
            <person name="Li X."/>
            <person name="Fan D."/>
            <person name="Zhang W."/>
            <person name="Liu G."/>
            <person name="Zhang L."/>
            <person name="Zhao L."/>
            <person name="Fang X."/>
            <person name="Chen L."/>
            <person name="Dong Y."/>
            <person name="Chen Y."/>
            <person name="Ding Y."/>
            <person name="Zhao R."/>
            <person name="Feng M."/>
            <person name="Zhu Y."/>
            <person name="Feng Y."/>
            <person name="Jiang X."/>
            <person name="Zhu D."/>
            <person name="Xiang H."/>
            <person name="Feng X."/>
            <person name="Li S."/>
            <person name="Wang J."/>
            <person name="Zhang G."/>
            <person name="Kronforst M.R."/>
            <person name="Wang W."/>
        </authorList>
    </citation>
    <scope>NUCLEOTIDE SEQUENCE [LARGE SCALE GENOMIC DNA]</scope>
    <source>
        <strain evidence="2">Ya'a_city_454_Pm</strain>
        <tissue evidence="2">Whole body</tissue>
    </source>
</reference>
<protein>
    <submittedName>
        <fullName evidence="2">Uncharacterized protein</fullName>
    </submittedName>
</protein>
<dbReference type="Proteomes" id="UP000053240">
    <property type="component" value="Unassembled WGS sequence"/>
</dbReference>
<feature type="region of interest" description="Disordered" evidence="1">
    <location>
        <begin position="1"/>
        <end position="33"/>
    </location>
</feature>